<gene>
    <name evidence="6" type="ORF">CEY11_06605</name>
</gene>
<dbReference type="InterPro" id="IPR000847">
    <property type="entry name" value="LysR_HTH_N"/>
</dbReference>
<protein>
    <submittedName>
        <fullName evidence="6">LysR family transcriptional regulator</fullName>
    </submittedName>
</protein>
<dbReference type="SUPFAM" id="SSF53850">
    <property type="entry name" value="Periplasmic binding protein-like II"/>
    <property type="match status" value="1"/>
</dbReference>
<dbReference type="InterPro" id="IPR036390">
    <property type="entry name" value="WH_DNA-bd_sf"/>
</dbReference>
<organism evidence="6 7">
    <name type="scientific">Candidimonas nitroreducens</name>
    <dbReference type="NCBI Taxonomy" id="683354"/>
    <lineage>
        <taxon>Bacteria</taxon>
        <taxon>Pseudomonadati</taxon>
        <taxon>Pseudomonadota</taxon>
        <taxon>Betaproteobacteria</taxon>
        <taxon>Burkholderiales</taxon>
        <taxon>Alcaligenaceae</taxon>
        <taxon>Candidimonas</taxon>
    </lineage>
</organism>
<sequence length="299" mass="32709">MPIRSLRAFLAVHHLGTISAAADRVHLSPAAVSAQLKMLEQKLGAELFVRTSRSLRLTSTGHRLIPLAEQILALHEEMLMLAQDEVVTGHLALGVVNSALTGVLPPVLHRLKIETANLQVKIIAGNSAELLAQVENGILDAAIVTQPPKHVISSLCVNHLYSEPYALLLPEPIPYDSLAAAFQSSPYIAFDRHTWAGRQIDDFLHQLGIEVRPEMELNSLDAVTAVVRQGLGITIVPLVRGNLRHLDPLLRVILIPGFNREVCLVQRRNNPQQKLTAQILGAFARLAQVNEYEQGLGST</sequence>
<dbReference type="InterPro" id="IPR005119">
    <property type="entry name" value="LysR_subst-bd"/>
</dbReference>
<evidence type="ECO:0000259" key="5">
    <source>
        <dbReference type="PROSITE" id="PS50931"/>
    </source>
</evidence>
<feature type="domain" description="HTH lysR-type" evidence="5">
    <location>
        <begin position="1"/>
        <end position="58"/>
    </location>
</feature>
<dbReference type="PRINTS" id="PR00039">
    <property type="entry name" value="HTHLYSR"/>
</dbReference>
<dbReference type="Pfam" id="PF00126">
    <property type="entry name" value="HTH_1"/>
    <property type="match status" value="1"/>
</dbReference>
<evidence type="ECO:0000256" key="3">
    <source>
        <dbReference type="ARBA" id="ARBA00023125"/>
    </source>
</evidence>
<dbReference type="PROSITE" id="PS50931">
    <property type="entry name" value="HTH_LYSR"/>
    <property type="match status" value="1"/>
</dbReference>
<accession>A0A225MRU3</accession>
<dbReference type="SUPFAM" id="SSF46785">
    <property type="entry name" value="Winged helix' DNA-binding domain"/>
    <property type="match status" value="1"/>
</dbReference>
<dbReference type="InterPro" id="IPR050950">
    <property type="entry name" value="HTH-type_LysR_regulators"/>
</dbReference>
<dbReference type="OrthoDB" id="9786526at2"/>
<dbReference type="Pfam" id="PF03466">
    <property type="entry name" value="LysR_substrate"/>
    <property type="match status" value="1"/>
</dbReference>
<dbReference type="GO" id="GO:0005829">
    <property type="term" value="C:cytosol"/>
    <property type="evidence" value="ECO:0007669"/>
    <property type="project" value="TreeGrafter"/>
</dbReference>
<reference evidence="7" key="1">
    <citation type="submission" date="2017-06" db="EMBL/GenBank/DDBJ databases">
        <title>Herbaspirillum phytohormonus sp. nov., isolated from the root nodule of Robinia pseudoacacia in lead-zinc mine.</title>
        <authorList>
            <person name="Fan M."/>
            <person name="Lin Y."/>
        </authorList>
    </citation>
    <scope>NUCLEOTIDE SEQUENCE [LARGE SCALE GENOMIC DNA]</scope>
    <source>
        <strain evidence="7">SC-089</strain>
    </source>
</reference>
<evidence type="ECO:0000313" key="6">
    <source>
        <dbReference type="EMBL" id="OWT63965.1"/>
    </source>
</evidence>
<dbReference type="Gene3D" id="3.40.190.10">
    <property type="entry name" value="Periplasmic binding protein-like II"/>
    <property type="match status" value="2"/>
</dbReference>
<dbReference type="PANTHER" id="PTHR30419">
    <property type="entry name" value="HTH-TYPE TRANSCRIPTIONAL REGULATOR YBHD"/>
    <property type="match status" value="1"/>
</dbReference>
<dbReference type="GO" id="GO:0003677">
    <property type="term" value="F:DNA binding"/>
    <property type="evidence" value="ECO:0007669"/>
    <property type="project" value="UniProtKB-KW"/>
</dbReference>
<evidence type="ECO:0000256" key="4">
    <source>
        <dbReference type="ARBA" id="ARBA00023163"/>
    </source>
</evidence>
<dbReference type="GO" id="GO:0003700">
    <property type="term" value="F:DNA-binding transcription factor activity"/>
    <property type="evidence" value="ECO:0007669"/>
    <property type="project" value="InterPro"/>
</dbReference>
<keyword evidence="3" id="KW-0238">DNA-binding</keyword>
<keyword evidence="2" id="KW-0805">Transcription regulation</keyword>
<dbReference type="FunFam" id="1.10.10.10:FF:000001">
    <property type="entry name" value="LysR family transcriptional regulator"/>
    <property type="match status" value="1"/>
</dbReference>
<dbReference type="Gene3D" id="1.10.10.10">
    <property type="entry name" value="Winged helix-like DNA-binding domain superfamily/Winged helix DNA-binding domain"/>
    <property type="match status" value="1"/>
</dbReference>
<comment type="similarity">
    <text evidence="1">Belongs to the LysR transcriptional regulatory family.</text>
</comment>
<dbReference type="Proteomes" id="UP000214603">
    <property type="component" value="Unassembled WGS sequence"/>
</dbReference>
<proteinExistence type="inferred from homology"/>
<evidence type="ECO:0000256" key="1">
    <source>
        <dbReference type="ARBA" id="ARBA00009437"/>
    </source>
</evidence>
<dbReference type="AlphaFoldDB" id="A0A225MRU3"/>
<keyword evidence="7" id="KW-1185">Reference proteome</keyword>
<keyword evidence="4" id="KW-0804">Transcription</keyword>
<comment type="caution">
    <text evidence="6">The sequence shown here is derived from an EMBL/GenBank/DDBJ whole genome shotgun (WGS) entry which is preliminary data.</text>
</comment>
<evidence type="ECO:0000256" key="2">
    <source>
        <dbReference type="ARBA" id="ARBA00023015"/>
    </source>
</evidence>
<dbReference type="InterPro" id="IPR036388">
    <property type="entry name" value="WH-like_DNA-bd_sf"/>
</dbReference>
<evidence type="ECO:0000313" key="7">
    <source>
        <dbReference type="Proteomes" id="UP000214603"/>
    </source>
</evidence>
<dbReference type="EMBL" id="NJIH01000003">
    <property type="protein sequence ID" value="OWT63965.1"/>
    <property type="molecule type" value="Genomic_DNA"/>
</dbReference>
<name>A0A225MRU3_9BURK</name>